<reference evidence="7 8" key="1">
    <citation type="submission" date="2017-04" db="EMBL/GenBank/DDBJ databases">
        <title>Draft Aigarchaeota genome from a New Zealand hot spring.</title>
        <authorList>
            <person name="Reysenbach A.-L."/>
            <person name="Donaho J.A."/>
            <person name="Gerhart J."/>
            <person name="Kelley J.F."/>
            <person name="Kouba K."/>
            <person name="Podar M."/>
            <person name="Stott M."/>
        </authorList>
    </citation>
    <scope>NUCLEOTIDE SEQUENCE [LARGE SCALE GENOMIC DNA]</scope>
    <source>
        <strain evidence="7">NZ13_MG1</strain>
    </source>
</reference>
<dbReference type="InterPro" id="IPR030191">
    <property type="entry name" value="CodB"/>
</dbReference>
<dbReference type="Gene3D" id="1.10.4160.10">
    <property type="entry name" value="Hydantoin permease"/>
    <property type="match status" value="1"/>
</dbReference>
<dbReference type="Proteomes" id="UP000244066">
    <property type="component" value="Unassembled WGS sequence"/>
</dbReference>
<dbReference type="GO" id="GO:0005886">
    <property type="term" value="C:plasma membrane"/>
    <property type="evidence" value="ECO:0007669"/>
    <property type="project" value="TreeGrafter"/>
</dbReference>
<feature type="transmembrane region" description="Helical" evidence="6">
    <location>
        <begin position="20"/>
        <end position="42"/>
    </location>
</feature>
<protein>
    <recommendedName>
        <fullName evidence="9">Hydroxymethylpyrimidine transporter CytX</fullName>
    </recommendedName>
</protein>
<evidence type="ECO:0008006" key="9">
    <source>
        <dbReference type="Google" id="ProtNLM"/>
    </source>
</evidence>
<evidence type="ECO:0000256" key="6">
    <source>
        <dbReference type="SAM" id="Phobius"/>
    </source>
</evidence>
<dbReference type="InterPro" id="IPR001248">
    <property type="entry name" value="Pur-cyt_permease"/>
</dbReference>
<dbReference type="EMBL" id="NDWU01000005">
    <property type="protein sequence ID" value="PUA33065.1"/>
    <property type="molecule type" value="Genomic_DNA"/>
</dbReference>
<organism evidence="7 8">
    <name type="scientific">Candidatus Terraquivivens tikiterensis</name>
    <dbReference type="NCBI Taxonomy" id="1980982"/>
    <lineage>
        <taxon>Archaea</taxon>
        <taxon>Nitrososphaerota</taxon>
        <taxon>Candidatus Wolframiiraptoraceae</taxon>
        <taxon>Candidatus Terraquivivens</taxon>
    </lineage>
</organism>
<comment type="subcellular location">
    <subcellularLocation>
        <location evidence="1">Membrane</location>
        <topology evidence="1">Multi-pass membrane protein</topology>
    </subcellularLocation>
</comment>
<name>A0A2R7Y6C1_9ARCH</name>
<evidence type="ECO:0000256" key="3">
    <source>
        <dbReference type="ARBA" id="ARBA00022692"/>
    </source>
</evidence>
<accession>A0A2R7Y6C1</accession>
<dbReference type="AlphaFoldDB" id="A0A2R7Y6C1"/>
<evidence type="ECO:0000256" key="1">
    <source>
        <dbReference type="ARBA" id="ARBA00004141"/>
    </source>
</evidence>
<feature type="transmembrane region" description="Helical" evidence="6">
    <location>
        <begin position="376"/>
        <end position="395"/>
    </location>
</feature>
<feature type="transmembrane region" description="Helical" evidence="6">
    <location>
        <begin position="401"/>
        <end position="419"/>
    </location>
</feature>
<comment type="similarity">
    <text evidence="2">Belongs to the purine-cytosine permease (2.A.39) family.</text>
</comment>
<evidence type="ECO:0000256" key="5">
    <source>
        <dbReference type="ARBA" id="ARBA00023136"/>
    </source>
</evidence>
<dbReference type="Pfam" id="PF02133">
    <property type="entry name" value="Transp_cyt_pur"/>
    <property type="match status" value="1"/>
</dbReference>
<proteinExistence type="inferred from homology"/>
<feature type="transmembrane region" description="Helical" evidence="6">
    <location>
        <begin position="311"/>
        <end position="328"/>
    </location>
</feature>
<feature type="transmembrane region" description="Helical" evidence="6">
    <location>
        <begin position="165"/>
        <end position="182"/>
    </location>
</feature>
<sequence>MRIKLPPEWGVDPVPKDARILGFLDYFVLWSSLGVGLLVLLAGSLLEGLSFLEVLLVSLLGSVVGSIMLALPGLVGSRYGVPTMVSLRPVLGTKASYFPTALNVAQLVGWTAFELIIMARAATLLTSGILGQASYGIWVIVFGTWCMLLALGGPLVVVRKWLERVAIWLVYGSTIWITYHTFSSGDFWGWVLYHRGGSMPLLLALDLVIAMPISWWPLISDYNRFANKPRSAFLGTVAGYTLANAWFYILGAALVVLLGIRDVLASIAALFFGGIALLLILVDETDNCFADIYSSAVSLQNIFPKTRQWKFVVLVVGISVALAMTVPITEYEDFLLMIGTLFVPLLGVTSAEFFVNRGSSQVALEEFYEKAGRIRLGNVLAWFLGIAVYAAVVTFAPELGASIPSFLASFLVSAAVGRVSRLRTSRASTDRGSELCSL</sequence>
<feature type="transmembrane region" description="Helical" evidence="6">
    <location>
        <begin position="263"/>
        <end position="282"/>
    </location>
</feature>
<evidence type="ECO:0000313" key="8">
    <source>
        <dbReference type="Proteomes" id="UP000244066"/>
    </source>
</evidence>
<dbReference type="GO" id="GO:0015209">
    <property type="term" value="F:cytosine transmembrane transporter activity"/>
    <property type="evidence" value="ECO:0007669"/>
    <property type="project" value="InterPro"/>
</dbReference>
<feature type="transmembrane region" description="Helical" evidence="6">
    <location>
        <begin position="202"/>
        <end position="219"/>
    </location>
</feature>
<feature type="transmembrane region" description="Helical" evidence="6">
    <location>
        <begin position="231"/>
        <end position="257"/>
    </location>
</feature>
<dbReference type="PANTHER" id="PTHR30569">
    <property type="entry name" value="CYTOSINE TRANSPORTER CODB"/>
    <property type="match status" value="1"/>
</dbReference>
<feature type="transmembrane region" description="Helical" evidence="6">
    <location>
        <begin position="54"/>
        <end position="75"/>
    </location>
</feature>
<dbReference type="PANTHER" id="PTHR30569:SF0">
    <property type="entry name" value="CYTOSINE PERMEASE"/>
    <property type="match status" value="1"/>
</dbReference>
<keyword evidence="4 6" id="KW-1133">Transmembrane helix</keyword>
<evidence type="ECO:0000256" key="2">
    <source>
        <dbReference type="ARBA" id="ARBA00008974"/>
    </source>
</evidence>
<evidence type="ECO:0000256" key="4">
    <source>
        <dbReference type="ARBA" id="ARBA00022989"/>
    </source>
</evidence>
<keyword evidence="3 6" id="KW-0812">Transmembrane</keyword>
<feature type="transmembrane region" description="Helical" evidence="6">
    <location>
        <begin position="334"/>
        <end position="355"/>
    </location>
</feature>
<comment type="caution">
    <text evidence="7">The sequence shown here is derived from an EMBL/GenBank/DDBJ whole genome shotgun (WGS) entry which is preliminary data.</text>
</comment>
<evidence type="ECO:0000313" key="7">
    <source>
        <dbReference type="EMBL" id="PUA33065.1"/>
    </source>
</evidence>
<feature type="transmembrane region" description="Helical" evidence="6">
    <location>
        <begin position="137"/>
        <end position="158"/>
    </location>
</feature>
<keyword evidence="5 6" id="KW-0472">Membrane</keyword>
<gene>
    <name evidence="7" type="ORF">B9J98_03080</name>
</gene>